<evidence type="ECO:0000313" key="6">
    <source>
        <dbReference type="Proteomes" id="UP000823749"/>
    </source>
</evidence>
<reference evidence="5 6" key="1">
    <citation type="submission" date="2020-08" db="EMBL/GenBank/DDBJ databases">
        <title>Plant Genome Project.</title>
        <authorList>
            <person name="Zhang R.-G."/>
        </authorList>
    </citation>
    <scope>NUCLEOTIDE SEQUENCE [LARGE SCALE GENOMIC DNA]</scope>
    <source>
        <strain evidence="5">WSP0</strain>
        <tissue evidence="5">Leaf</tissue>
    </source>
</reference>
<sequence>MYNKRIEDSGKTALHIATAVGKVKVLKLILSKCPECWEAIDYTRRNILHIAAYMERRWMIKFIFKMSWLSQLINQKDNEGNTPLHLLAISDRKNRALEHVHQGIGILPIQQSTFSILPTQISLHLTPILSIIISIFIKYYMKYYSIALYLFSLPGVGN</sequence>
<proteinExistence type="predicted"/>
<dbReference type="EMBL" id="JACTNZ010000006">
    <property type="protein sequence ID" value="KAG5545522.1"/>
    <property type="molecule type" value="Genomic_DNA"/>
</dbReference>
<comment type="caution">
    <text evidence="5">The sequence shown here is derived from an EMBL/GenBank/DDBJ whole genome shotgun (WGS) entry which is preliminary data.</text>
</comment>
<feature type="transmembrane region" description="Helical" evidence="4">
    <location>
        <begin position="121"/>
        <end position="141"/>
    </location>
</feature>
<accession>A0AAV6JZH2</accession>
<keyword evidence="6" id="KW-1185">Reference proteome</keyword>
<evidence type="ECO:0000313" key="5">
    <source>
        <dbReference type="EMBL" id="KAG5545522.1"/>
    </source>
</evidence>
<evidence type="ECO:0008006" key="7">
    <source>
        <dbReference type="Google" id="ProtNLM"/>
    </source>
</evidence>
<dbReference type="Gene3D" id="1.25.40.20">
    <property type="entry name" value="Ankyrin repeat-containing domain"/>
    <property type="match status" value="1"/>
</dbReference>
<keyword evidence="1" id="KW-0677">Repeat</keyword>
<dbReference type="GO" id="GO:0005886">
    <property type="term" value="C:plasma membrane"/>
    <property type="evidence" value="ECO:0007669"/>
    <property type="project" value="TreeGrafter"/>
</dbReference>
<evidence type="ECO:0000256" key="2">
    <source>
        <dbReference type="ARBA" id="ARBA00023043"/>
    </source>
</evidence>
<keyword evidence="4" id="KW-1133">Transmembrane helix</keyword>
<dbReference type="PANTHER" id="PTHR24186:SF50">
    <property type="entry name" value="ANKYRIN REPEAT-CONTAINING PROTEIN ITN1-LIKE ISOFORM X1"/>
    <property type="match status" value="1"/>
</dbReference>
<evidence type="ECO:0000256" key="1">
    <source>
        <dbReference type="ARBA" id="ARBA00022737"/>
    </source>
</evidence>
<gene>
    <name evidence="5" type="ORF">RHGRI_017876</name>
</gene>
<dbReference type="AlphaFoldDB" id="A0AAV6JZH2"/>
<dbReference type="SUPFAM" id="SSF48403">
    <property type="entry name" value="Ankyrin repeat"/>
    <property type="match status" value="1"/>
</dbReference>
<keyword evidence="2 3" id="KW-0040">ANK repeat</keyword>
<dbReference type="Proteomes" id="UP000823749">
    <property type="component" value="Chromosome 6"/>
</dbReference>
<organism evidence="5 6">
    <name type="scientific">Rhododendron griersonianum</name>
    <dbReference type="NCBI Taxonomy" id="479676"/>
    <lineage>
        <taxon>Eukaryota</taxon>
        <taxon>Viridiplantae</taxon>
        <taxon>Streptophyta</taxon>
        <taxon>Embryophyta</taxon>
        <taxon>Tracheophyta</taxon>
        <taxon>Spermatophyta</taxon>
        <taxon>Magnoliopsida</taxon>
        <taxon>eudicotyledons</taxon>
        <taxon>Gunneridae</taxon>
        <taxon>Pentapetalae</taxon>
        <taxon>asterids</taxon>
        <taxon>Ericales</taxon>
        <taxon>Ericaceae</taxon>
        <taxon>Ericoideae</taxon>
        <taxon>Rhodoreae</taxon>
        <taxon>Rhododendron</taxon>
    </lineage>
</organism>
<name>A0AAV6JZH2_9ERIC</name>
<dbReference type="InterPro" id="IPR002110">
    <property type="entry name" value="Ankyrin_rpt"/>
</dbReference>
<evidence type="ECO:0000256" key="3">
    <source>
        <dbReference type="PROSITE-ProRule" id="PRU00023"/>
    </source>
</evidence>
<protein>
    <recommendedName>
        <fullName evidence="7">Ankyrin repeat protein</fullName>
    </recommendedName>
</protein>
<evidence type="ECO:0000256" key="4">
    <source>
        <dbReference type="SAM" id="Phobius"/>
    </source>
</evidence>
<dbReference type="InterPro" id="IPR036770">
    <property type="entry name" value="Ankyrin_rpt-contain_sf"/>
</dbReference>
<keyword evidence="4" id="KW-0472">Membrane</keyword>
<dbReference type="Pfam" id="PF12796">
    <property type="entry name" value="Ank_2"/>
    <property type="match status" value="1"/>
</dbReference>
<keyword evidence="4" id="KW-0812">Transmembrane</keyword>
<dbReference type="PROSITE" id="PS50088">
    <property type="entry name" value="ANK_REPEAT"/>
    <property type="match status" value="1"/>
</dbReference>
<dbReference type="PANTHER" id="PTHR24186">
    <property type="entry name" value="PROTEIN PHOSPHATASE 1 REGULATORY SUBUNIT"/>
    <property type="match status" value="1"/>
</dbReference>
<dbReference type="PROSITE" id="PS50297">
    <property type="entry name" value="ANK_REP_REGION"/>
    <property type="match status" value="1"/>
</dbReference>
<feature type="repeat" description="ANK" evidence="3">
    <location>
        <begin position="9"/>
        <end position="32"/>
    </location>
</feature>